<comment type="caution">
    <text evidence="1">The sequence shown here is derived from an EMBL/GenBank/DDBJ whole genome shotgun (WGS) entry which is preliminary data.</text>
</comment>
<protein>
    <recommendedName>
        <fullName evidence="3">F-box domain-containing protein</fullName>
    </recommendedName>
</protein>
<dbReference type="SUPFAM" id="SSF52047">
    <property type="entry name" value="RNI-like"/>
    <property type="match status" value="1"/>
</dbReference>
<gene>
    <name evidence="1" type="ORF">CC1G_10310</name>
</gene>
<dbReference type="OrthoDB" id="2269034at2759"/>
<proteinExistence type="predicted"/>
<dbReference type="OMA" id="CIPSAYE"/>
<dbReference type="Gene3D" id="3.80.10.10">
    <property type="entry name" value="Ribonuclease Inhibitor"/>
    <property type="match status" value="1"/>
</dbReference>
<accession>A8P0H3</accession>
<keyword evidence="2" id="KW-1185">Reference proteome</keyword>
<dbReference type="InParanoid" id="A8P0H3"/>
<dbReference type="InterPro" id="IPR032675">
    <property type="entry name" value="LRR_dom_sf"/>
</dbReference>
<organism evidence="1 2">
    <name type="scientific">Coprinopsis cinerea (strain Okayama-7 / 130 / ATCC MYA-4618 / FGSC 9003)</name>
    <name type="common">Inky cap fungus</name>
    <name type="synonym">Hormographiella aspergillata</name>
    <dbReference type="NCBI Taxonomy" id="240176"/>
    <lineage>
        <taxon>Eukaryota</taxon>
        <taxon>Fungi</taxon>
        <taxon>Dikarya</taxon>
        <taxon>Basidiomycota</taxon>
        <taxon>Agaricomycotina</taxon>
        <taxon>Agaricomycetes</taxon>
        <taxon>Agaricomycetidae</taxon>
        <taxon>Agaricales</taxon>
        <taxon>Agaricineae</taxon>
        <taxon>Psathyrellaceae</taxon>
        <taxon>Coprinopsis</taxon>
    </lineage>
</organism>
<name>A8P0H3_COPC7</name>
<evidence type="ECO:0008006" key="3">
    <source>
        <dbReference type="Google" id="ProtNLM"/>
    </source>
</evidence>
<sequence length="523" mass="60411">MAATYDPHEPWRLPIDPHEWHSAYTVPHLTVATVFPSPISDGFFGPPANTLREDALRPYRQRTSPAYHCIVAVRDHRRSCAAAKIPREIWLHIFNLSLGSYRGEGDERFRPSIHSTPLKLVHLTRGLRAVALGAPELWSTICIAPNRHGSFPDLRIVRTWLKWAQTRPLTILFDPGHDLWTLGRNETPIPRLFNELARYMTQWDTVKFWTPWTKYFQAMNAPPQLRSLIVEGPDVDLYSVTPFISNFVRTAKSLKSFEWLDRIGRERRHVPGFLQQFPFASTRITRLDLMNTLDVTEFLQVMSRMPLLKECTIQNLLLSPTPTQPIPLIHLPELRTLKLNVDMDYFNSREENGPVLTTALSYLVAPALRSLSLGYDEEWDQYRFETFLQQSRCALHKLHFNVVCITEGELLRTFQLLTKTTRLEELTLNTGSEDESPLTVNIIRGMIPNPTYYLLPTLRSITVNGSTLKHSKGDFAQMVHARAYVRHGQMRSIHIAQPFKKRKLKDLEPLQRLPGLWVTLEKD</sequence>
<dbReference type="RefSeq" id="XP_001837889.1">
    <property type="nucleotide sequence ID" value="XM_001837837.1"/>
</dbReference>
<dbReference type="GeneID" id="6014449"/>
<evidence type="ECO:0000313" key="2">
    <source>
        <dbReference type="Proteomes" id="UP000001861"/>
    </source>
</evidence>
<dbReference type="Proteomes" id="UP000001861">
    <property type="component" value="Unassembled WGS sequence"/>
</dbReference>
<reference evidence="1 2" key="1">
    <citation type="journal article" date="2010" name="Proc. Natl. Acad. Sci. U.S.A.">
        <title>Insights into evolution of multicellular fungi from the assembled chromosomes of the mushroom Coprinopsis cinerea (Coprinus cinereus).</title>
        <authorList>
            <person name="Stajich J.E."/>
            <person name="Wilke S.K."/>
            <person name="Ahren D."/>
            <person name="Au C.H."/>
            <person name="Birren B.W."/>
            <person name="Borodovsky M."/>
            <person name="Burns C."/>
            <person name="Canback B."/>
            <person name="Casselton L.A."/>
            <person name="Cheng C.K."/>
            <person name="Deng J."/>
            <person name="Dietrich F.S."/>
            <person name="Fargo D.C."/>
            <person name="Farman M.L."/>
            <person name="Gathman A.C."/>
            <person name="Goldberg J."/>
            <person name="Guigo R."/>
            <person name="Hoegger P.J."/>
            <person name="Hooker J.B."/>
            <person name="Huggins A."/>
            <person name="James T.Y."/>
            <person name="Kamada T."/>
            <person name="Kilaru S."/>
            <person name="Kodira C."/>
            <person name="Kues U."/>
            <person name="Kupfer D."/>
            <person name="Kwan H.S."/>
            <person name="Lomsadze A."/>
            <person name="Li W."/>
            <person name="Lilly W.W."/>
            <person name="Ma L.J."/>
            <person name="Mackey A.J."/>
            <person name="Manning G."/>
            <person name="Martin F."/>
            <person name="Muraguchi H."/>
            <person name="Natvig D.O."/>
            <person name="Palmerini H."/>
            <person name="Ramesh M.A."/>
            <person name="Rehmeyer C.J."/>
            <person name="Roe B.A."/>
            <person name="Shenoy N."/>
            <person name="Stanke M."/>
            <person name="Ter-Hovhannisyan V."/>
            <person name="Tunlid A."/>
            <person name="Velagapudi R."/>
            <person name="Vision T.J."/>
            <person name="Zeng Q."/>
            <person name="Zolan M.E."/>
            <person name="Pukkila P.J."/>
        </authorList>
    </citation>
    <scope>NUCLEOTIDE SEQUENCE [LARGE SCALE GENOMIC DNA]</scope>
    <source>
        <strain evidence="2">Okayama-7 / 130 / ATCC MYA-4618 / FGSC 9003</strain>
    </source>
</reference>
<dbReference type="EMBL" id="AACS02000006">
    <property type="protein sequence ID" value="EAU83905.1"/>
    <property type="molecule type" value="Genomic_DNA"/>
</dbReference>
<dbReference type="VEuPathDB" id="FungiDB:CC1G_10310"/>
<dbReference type="KEGG" id="cci:CC1G_10310"/>
<dbReference type="AlphaFoldDB" id="A8P0H3"/>
<evidence type="ECO:0000313" key="1">
    <source>
        <dbReference type="EMBL" id="EAU83905.1"/>
    </source>
</evidence>